<dbReference type="Proteomes" id="UP000426265">
    <property type="component" value="Unassembled WGS sequence"/>
</dbReference>
<proteinExistence type="predicted"/>
<name>A0A654FJZ9_ARATH</name>
<dbReference type="EMBL" id="CACSHJ010000089">
    <property type="protein sequence ID" value="CAA0387957.1"/>
    <property type="molecule type" value="Genomic_DNA"/>
</dbReference>
<feature type="transmembrane region" description="Helical" evidence="1">
    <location>
        <begin position="32"/>
        <end position="52"/>
    </location>
</feature>
<evidence type="ECO:0000313" key="3">
    <source>
        <dbReference type="EMBL" id="CAA0387957.1"/>
    </source>
</evidence>
<dbReference type="AlphaFoldDB" id="A0A654FJZ9"/>
<evidence type="ECO:0000256" key="1">
    <source>
        <dbReference type="SAM" id="Phobius"/>
    </source>
</evidence>
<dbReference type="EMBL" id="CACRSJ010000106">
    <property type="protein sequence ID" value="VYS61135.1"/>
    <property type="molecule type" value="Genomic_DNA"/>
</dbReference>
<dbReference type="Araport" id="AT3G61898"/>
<dbReference type="Proteomes" id="UP000434276">
    <property type="component" value="Unassembled WGS sequence"/>
</dbReference>
<reference evidence="4 5" key="1">
    <citation type="submission" date="2019-11" db="EMBL/GenBank/DDBJ databases">
        <authorList>
            <person name="Jiao W.-B."/>
            <person name="Schneeberger K."/>
        </authorList>
    </citation>
    <scope>NUCLEOTIDE SEQUENCE [LARGE SCALE GENOMIC DNA]</scope>
    <source>
        <strain evidence="5">cv. An-1</strain>
        <strain evidence="6">cv. C24</strain>
    </source>
</reference>
<keyword evidence="1" id="KW-0472">Membrane</keyword>
<dbReference type="RefSeq" id="NP_001030915.1">
    <property type="nucleotide sequence ID" value="NM_001035838.2"/>
</dbReference>
<organism evidence="4 5">
    <name type="scientific">Arabidopsis thaliana</name>
    <name type="common">Mouse-ear cress</name>
    <dbReference type="NCBI Taxonomy" id="3702"/>
    <lineage>
        <taxon>Eukaryota</taxon>
        <taxon>Viridiplantae</taxon>
        <taxon>Streptophyta</taxon>
        <taxon>Embryophyta</taxon>
        <taxon>Tracheophyta</taxon>
        <taxon>Spermatophyta</taxon>
        <taxon>Magnoliopsida</taxon>
        <taxon>eudicotyledons</taxon>
        <taxon>Gunneridae</taxon>
        <taxon>Pentapetalae</taxon>
        <taxon>rosids</taxon>
        <taxon>malvids</taxon>
        <taxon>Brassicales</taxon>
        <taxon>Brassicaceae</taxon>
        <taxon>Camelineae</taxon>
        <taxon>Arabidopsis</taxon>
    </lineage>
</organism>
<sequence length="56" mass="6697">MIRVIYFQIRLFLKNQTRSARSEASRSESFKLLLYLCFLLVQLLALGFRHYITSKI</sequence>
<evidence type="ECO:0008006" key="7">
    <source>
        <dbReference type="Google" id="ProtNLM"/>
    </source>
</evidence>
<keyword evidence="1" id="KW-0812">Transmembrane</keyword>
<dbReference type="KEGG" id="ath:AT3G61898"/>
<evidence type="ECO:0000313" key="5">
    <source>
        <dbReference type="Proteomes" id="UP000426265"/>
    </source>
</evidence>
<evidence type="ECO:0000313" key="4">
    <source>
        <dbReference type="EMBL" id="VYS61135.1"/>
    </source>
</evidence>
<dbReference type="ExpressionAtlas" id="A0A654FJZ9">
    <property type="expression patterns" value="baseline and differential"/>
</dbReference>
<evidence type="ECO:0000313" key="2">
    <source>
        <dbReference type="Araport" id="AT3G61898"/>
    </source>
</evidence>
<protein>
    <recommendedName>
        <fullName evidence="7">Transmembrane protein</fullName>
    </recommendedName>
</protein>
<keyword evidence="1" id="KW-1133">Transmembrane helix</keyword>
<dbReference type="GeneID" id="3769766"/>
<gene>
    <name evidence="2" type="ordered locus">At3g61898</name>
    <name evidence="4" type="ORF">AN1_LOCUS16568</name>
    <name evidence="3" type="ORF">C24_LOCUS16447</name>
</gene>
<accession>A0A654FJZ9</accession>
<evidence type="ECO:0000313" key="6">
    <source>
        <dbReference type="Proteomes" id="UP000434276"/>
    </source>
</evidence>